<accession>A0A5J5EKJ3</accession>
<evidence type="ECO:0000313" key="1">
    <source>
        <dbReference type="EMBL" id="KAA8895496.1"/>
    </source>
</evidence>
<evidence type="ECO:0000313" key="2">
    <source>
        <dbReference type="EMBL" id="KAA8895501.1"/>
    </source>
</evidence>
<gene>
    <name evidence="1" type="ORF">FN846DRAFT_333652</name>
    <name evidence="2" type="ORF">FN846DRAFT_334135</name>
</gene>
<dbReference type="EMBL" id="VXIS01000260">
    <property type="protein sequence ID" value="KAA8895496.1"/>
    <property type="molecule type" value="Genomic_DNA"/>
</dbReference>
<dbReference type="AlphaFoldDB" id="A0A5J5EKJ3"/>
<dbReference type="OrthoDB" id="5360597at2759"/>
<dbReference type="InParanoid" id="A0A5J5EKJ3"/>
<dbReference type="EMBL" id="VXIS01000260">
    <property type="protein sequence ID" value="KAA8895501.1"/>
    <property type="molecule type" value="Genomic_DNA"/>
</dbReference>
<protein>
    <submittedName>
        <fullName evidence="1">Uncharacterized protein</fullName>
    </submittedName>
</protein>
<keyword evidence="3" id="KW-1185">Reference proteome</keyword>
<comment type="caution">
    <text evidence="1">The sequence shown here is derived from an EMBL/GenBank/DDBJ whole genome shotgun (WGS) entry which is preliminary data.</text>
</comment>
<dbReference type="Proteomes" id="UP000326924">
    <property type="component" value="Unassembled WGS sequence"/>
</dbReference>
<reference evidence="1 3" key="1">
    <citation type="submission" date="2019-09" db="EMBL/GenBank/DDBJ databases">
        <title>Draft genome of the ectomycorrhizal ascomycete Sphaerosporella brunnea.</title>
        <authorList>
            <consortium name="DOE Joint Genome Institute"/>
            <person name="Benucci G.M."/>
            <person name="Marozzi G."/>
            <person name="Antonielli L."/>
            <person name="Sanchez S."/>
            <person name="Marco P."/>
            <person name="Wang X."/>
            <person name="Falini L.B."/>
            <person name="Barry K."/>
            <person name="Haridas S."/>
            <person name="Lipzen A."/>
            <person name="Labutti K."/>
            <person name="Grigoriev I.V."/>
            <person name="Murat C."/>
            <person name="Martin F."/>
            <person name="Albertini E."/>
            <person name="Donnini D."/>
            <person name="Bonito G."/>
        </authorList>
    </citation>
    <scope>NUCLEOTIDE SEQUENCE [LARGE SCALE GENOMIC DNA]</scope>
    <source>
        <strain evidence="1 3">Sb_GMNB300</strain>
    </source>
</reference>
<name>A0A5J5EKJ3_9PEZI</name>
<sequence>MRPRIELDRIASVVYASGDVNDTLRQGMMRTALRYYPQAAARAPVTIPVAQNMVFTGFISPMILGGRDMEEKPAQPVRVSVPMNKSPIPSPKDLYGGYPAVTLGAAGCVKGTVQGFVPGGTLKSVPITAVSPVVEKDQEPFDASKWVFTFPETADIKAQVKSPGNSFNLQAAAGKAEVSNDGLASGKGKAKETLVATGEESRIATDEELVVAPPPMLGIRSAHEHQMAFIKFMKQKNRSPSITPQKKENKATSFTPGEVETIVGNGATW</sequence>
<evidence type="ECO:0000313" key="3">
    <source>
        <dbReference type="Proteomes" id="UP000326924"/>
    </source>
</evidence>
<proteinExistence type="predicted"/>
<organism evidence="1 3">
    <name type="scientific">Sphaerosporella brunnea</name>
    <dbReference type="NCBI Taxonomy" id="1250544"/>
    <lineage>
        <taxon>Eukaryota</taxon>
        <taxon>Fungi</taxon>
        <taxon>Dikarya</taxon>
        <taxon>Ascomycota</taxon>
        <taxon>Pezizomycotina</taxon>
        <taxon>Pezizomycetes</taxon>
        <taxon>Pezizales</taxon>
        <taxon>Pyronemataceae</taxon>
        <taxon>Sphaerosporella</taxon>
    </lineage>
</organism>